<protein>
    <submittedName>
        <fullName evidence="2">Putative secreted protein synganglion overexpressed</fullName>
    </submittedName>
</protein>
<organism evidence="2">
    <name type="scientific">Rhipicephalus microplus</name>
    <name type="common">Cattle tick</name>
    <name type="synonym">Boophilus microplus</name>
    <dbReference type="NCBI Taxonomy" id="6941"/>
    <lineage>
        <taxon>Eukaryota</taxon>
        <taxon>Metazoa</taxon>
        <taxon>Ecdysozoa</taxon>
        <taxon>Arthropoda</taxon>
        <taxon>Chelicerata</taxon>
        <taxon>Arachnida</taxon>
        <taxon>Acari</taxon>
        <taxon>Parasitiformes</taxon>
        <taxon>Ixodida</taxon>
        <taxon>Ixodoidea</taxon>
        <taxon>Ixodidae</taxon>
        <taxon>Rhipicephalinae</taxon>
        <taxon>Rhipicephalus</taxon>
        <taxon>Boophilus</taxon>
    </lineage>
</organism>
<feature type="signal peptide" evidence="1">
    <location>
        <begin position="1"/>
        <end position="21"/>
    </location>
</feature>
<name>A0A6M2DA64_RHIMP</name>
<reference evidence="2" key="1">
    <citation type="submission" date="2019-09" db="EMBL/GenBank/DDBJ databases">
        <title>Organ-specific transcriptomic study of the physiology of the cattle tick, Rhipicephalus microplus.</title>
        <authorList>
            <person name="Tirloni L."/>
            <person name="Braz G."/>
            <person name="Gandara A.C.P."/>
            <person name="Sabadin G.A."/>
            <person name="da Silva R.M."/>
            <person name="Guizzo M.G."/>
            <person name="Machado J.A."/>
            <person name="Costa E.P."/>
            <person name="Gomes H.F."/>
            <person name="Moraes J."/>
            <person name="Mota M.B.S."/>
            <person name="Mesquita R.D."/>
            <person name="Alvarenga P.H."/>
            <person name="Alves F."/>
            <person name="Seixas A."/>
            <person name="da Fonseca R.N."/>
            <person name="Fogaca A."/>
            <person name="Logullo C."/>
            <person name="Tanaka A."/>
            <person name="Daffre S."/>
            <person name="Termignoni C."/>
            <person name="Vaz I.S.Jr."/>
            <person name="Oliveira P.L."/>
            <person name="Ribeiro J.M."/>
        </authorList>
    </citation>
    <scope>NUCLEOTIDE SEQUENCE</scope>
    <source>
        <strain evidence="2">Porto Alegre</strain>
    </source>
</reference>
<evidence type="ECO:0000256" key="1">
    <source>
        <dbReference type="SAM" id="SignalP"/>
    </source>
</evidence>
<evidence type="ECO:0000313" key="2">
    <source>
        <dbReference type="EMBL" id="NOV42986.1"/>
    </source>
</evidence>
<feature type="chain" id="PRO_5026896527" evidence="1">
    <location>
        <begin position="22"/>
        <end position="93"/>
    </location>
</feature>
<dbReference type="EMBL" id="GHWJ01010249">
    <property type="protein sequence ID" value="NOV42986.1"/>
    <property type="molecule type" value="Transcribed_RNA"/>
</dbReference>
<proteinExistence type="predicted"/>
<sequence length="93" mass="10140">MTGKCVLSAFILFAVLATTNSTENPCEGIIHEECINKETWCLVDANGRRGLSCRDAHCHPDEVDADWNVCKIDGSELTCYKNPDGGQCICVCS</sequence>
<keyword evidence="1" id="KW-0732">Signal</keyword>
<dbReference type="AlphaFoldDB" id="A0A6M2DA64"/>
<accession>A0A6M2DA64</accession>